<keyword evidence="1" id="KW-0472">Membrane</keyword>
<keyword evidence="1" id="KW-1133">Transmembrane helix</keyword>
<comment type="caution">
    <text evidence="2">The sequence shown here is derived from an EMBL/GenBank/DDBJ whole genome shotgun (WGS) entry which is preliminary data.</text>
</comment>
<accession>A0ABW1ZBG7</accession>
<keyword evidence="3" id="KW-1185">Reference proteome</keyword>
<sequence length="94" mass="10582">MANTNIPVAERSLTPAEVAALDRRLRRGHLFIVIGFQTALVAIFVTLWSGQDAQYGPGWVHPMLYWDLLVAAVSVFCFLRGLSLRRGLPEFFSY</sequence>
<dbReference type="Proteomes" id="UP001596391">
    <property type="component" value="Unassembled WGS sequence"/>
</dbReference>
<evidence type="ECO:0000313" key="2">
    <source>
        <dbReference type="EMBL" id="MFC6645785.1"/>
    </source>
</evidence>
<evidence type="ECO:0000256" key="1">
    <source>
        <dbReference type="SAM" id="Phobius"/>
    </source>
</evidence>
<dbReference type="EMBL" id="JBHSWI010000001">
    <property type="protein sequence ID" value="MFC6645785.1"/>
    <property type="molecule type" value="Genomic_DNA"/>
</dbReference>
<name>A0ABW1ZBG7_9BACT</name>
<reference evidence="3" key="1">
    <citation type="journal article" date="2019" name="Int. J. Syst. Evol. Microbiol.">
        <title>The Global Catalogue of Microorganisms (GCM) 10K type strain sequencing project: providing services to taxonomists for standard genome sequencing and annotation.</title>
        <authorList>
            <consortium name="The Broad Institute Genomics Platform"/>
            <consortium name="The Broad Institute Genome Sequencing Center for Infectious Disease"/>
            <person name="Wu L."/>
            <person name="Ma J."/>
        </authorList>
    </citation>
    <scope>NUCLEOTIDE SEQUENCE [LARGE SCALE GENOMIC DNA]</scope>
    <source>
        <strain evidence="3">CGMCC 1.16026</strain>
    </source>
</reference>
<proteinExistence type="predicted"/>
<dbReference type="RefSeq" id="WP_263369501.1">
    <property type="nucleotide sequence ID" value="NZ_JAGSYD010000001.1"/>
</dbReference>
<feature type="transmembrane region" description="Helical" evidence="1">
    <location>
        <begin position="63"/>
        <end position="82"/>
    </location>
</feature>
<gene>
    <name evidence="2" type="ORF">ACFQBQ_09370</name>
</gene>
<evidence type="ECO:0000313" key="3">
    <source>
        <dbReference type="Proteomes" id="UP001596391"/>
    </source>
</evidence>
<keyword evidence="1" id="KW-0812">Transmembrane</keyword>
<organism evidence="2 3">
    <name type="scientific">Granulicella cerasi</name>
    <dbReference type="NCBI Taxonomy" id="741063"/>
    <lineage>
        <taxon>Bacteria</taxon>
        <taxon>Pseudomonadati</taxon>
        <taxon>Acidobacteriota</taxon>
        <taxon>Terriglobia</taxon>
        <taxon>Terriglobales</taxon>
        <taxon>Acidobacteriaceae</taxon>
        <taxon>Granulicella</taxon>
    </lineage>
</organism>
<feature type="transmembrane region" description="Helical" evidence="1">
    <location>
        <begin position="30"/>
        <end position="51"/>
    </location>
</feature>
<protein>
    <submittedName>
        <fullName evidence="2">Uncharacterized protein</fullName>
    </submittedName>
</protein>